<dbReference type="PROSITE" id="PS51257">
    <property type="entry name" value="PROKAR_LIPOPROTEIN"/>
    <property type="match status" value="1"/>
</dbReference>
<gene>
    <name evidence="3" type="ORF">D187_006362</name>
</gene>
<dbReference type="PROSITE" id="PS50835">
    <property type="entry name" value="IG_LIKE"/>
    <property type="match status" value="1"/>
</dbReference>
<feature type="region of interest" description="Disordered" evidence="1">
    <location>
        <begin position="1101"/>
        <end position="1138"/>
    </location>
</feature>
<sequence>MVKLLGAAFFFVLVLSGCDVLDPKVTEVQVTSEVSQLLPGGTTKLKASVYGIGPFDPEISWSVQGGGSLSANTGEQVTYTAPDVVSAETQVTVTATSVQTPARFASTTLILMGPGITAVQVTAADSELFARESVALDASVTGTGSFSSEVKWSVQGGGSLSATTGSQVIYTAPDVVGTDTPVIVTATSVQAPARSASKTLTLKAPHIISVQVTAADSELFANESAALDALVIGTGPFNSEVKWSVQGGGTLSATMGARVVYTAPASVMVDTQVTVTATSTVDGSKAGSVSLKINVPEVTAVTVNPSGAELFAKETVALDASVTGTGPFSSEVKWSVQGGGTLSATTGPQVIYMAPDVVSADTPVTVTATSVQTPARSASTTLTLKAPRITAVQVTAAETELSEKESVALDALVTGTGPFSPEVSWSMQGEGSLSATTGSQVIYTAPATIMVDTQVTVTATSMSDGRKADSITLVLKAPIITAVEVSVARPQLYAGNSVVFSATVSGTAPFDSKVEWKLVSDGGVLEALPADASRPNMSFARYTAPRTATALTATVQATSVANPTRSESKSVQVMPVPLSITEVSSATVSNRPGWLELRNDTDESIQLADYALRARGFDTSSSTWVFKDIMLFPLPSRSLAPGAYIIVAGKLSAWENFDSNQMIWLKAEPATVPLWAGSTFIELVRSDLGETVDFIRFGTSTQVPLTEGAWTGNTNVAAVPTDGSSSFSFARMPGANDTNSASDWSSRPFSTPAGPNDVPANAVDDDVDGIPDSAEVEGGRFAGLDLYAMGARTAQRDIFIEVDHMQSTNPGILPQKDALDKLVAVFAGRGIQVHLDVGTRFSASFDPAKYNLGQGSPEVPFSANINMTRAGGEAASVYELKSANMDVARRSAFHYCVFGSTQSLNGSAGISGIAERLGNDLLVTLGAFKLSTDTAAQRNVLINYQAATLMHELGHNLGLRHGGNVDANYKPNYLSVMNYMYQLSGLGQIAGSSAGDRYYLQWRLKGYGAADDLVDSPLSNGFVMDYSDGTGSSIDENAVSESAGMCRPGATSIDYDNNGFINTPTFDLNRDNVFEVLSDHNDWANILLPFSLSHSVVKNVSPHDTPPSPMSIVQDQQPVADEEPPSPALIEQLQRLPL</sequence>
<dbReference type="InterPro" id="IPR024079">
    <property type="entry name" value="MetalloPept_cat_dom_sf"/>
</dbReference>
<dbReference type="InterPro" id="IPR007110">
    <property type="entry name" value="Ig-like_dom"/>
</dbReference>
<dbReference type="RefSeq" id="WP_002626963.1">
    <property type="nucleotide sequence ID" value="NZ_ANAH02000006.1"/>
</dbReference>
<organism evidence="3 4">
    <name type="scientific">Cystobacter fuscus (strain ATCC 25194 / DSM 2262 / NBRC 100088 / M29)</name>
    <dbReference type="NCBI Taxonomy" id="1242864"/>
    <lineage>
        <taxon>Bacteria</taxon>
        <taxon>Pseudomonadati</taxon>
        <taxon>Myxococcota</taxon>
        <taxon>Myxococcia</taxon>
        <taxon>Myxococcales</taxon>
        <taxon>Cystobacterineae</taxon>
        <taxon>Archangiaceae</taxon>
        <taxon>Cystobacter</taxon>
    </lineage>
</organism>
<dbReference type="eggNOG" id="COG2706">
    <property type="taxonomic scope" value="Bacteria"/>
</dbReference>
<dbReference type="AlphaFoldDB" id="S9PKH0"/>
<accession>S9PKH0</accession>
<evidence type="ECO:0000259" key="2">
    <source>
        <dbReference type="PROSITE" id="PS50835"/>
    </source>
</evidence>
<dbReference type="EMBL" id="ANAH02000006">
    <property type="protein sequence ID" value="EPX62952.1"/>
    <property type="molecule type" value="Genomic_DNA"/>
</dbReference>
<dbReference type="Proteomes" id="UP000011682">
    <property type="component" value="Unassembled WGS sequence"/>
</dbReference>
<dbReference type="GO" id="GO:0008237">
    <property type="term" value="F:metallopeptidase activity"/>
    <property type="evidence" value="ECO:0007669"/>
    <property type="project" value="InterPro"/>
</dbReference>
<evidence type="ECO:0000256" key="1">
    <source>
        <dbReference type="SAM" id="MobiDB-lite"/>
    </source>
</evidence>
<protein>
    <recommendedName>
        <fullName evidence="2">Ig-like domain-containing protein</fullName>
    </recommendedName>
</protein>
<feature type="domain" description="Ig-like" evidence="2">
    <location>
        <begin position="387"/>
        <end position="474"/>
    </location>
</feature>
<keyword evidence="4" id="KW-1185">Reference proteome</keyword>
<reference evidence="3" key="1">
    <citation type="submission" date="2013-05" db="EMBL/GenBank/DDBJ databases">
        <title>Genome assembly of Cystobacter fuscus DSM 2262.</title>
        <authorList>
            <person name="Sharma G."/>
            <person name="Khatri I."/>
            <person name="Kaur C."/>
            <person name="Mayilraj S."/>
            <person name="Subramanian S."/>
        </authorList>
    </citation>
    <scope>NUCLEOTIDE SEQUENCE [LARGE SCALE GENOMIC DNA]</scope>
    <source>
        <strain evidence="3">DSM 2262</strain>
    </source>
</reference>
<name>S9PKH0_CYSF2</name>
<comment type="caution">
    <text evidence="3">The sequence shown here is derived from an EMBL/GenBank/DDBJ whole genome shotgun (WGS) entry which is preliminary data.</text>
</comment>
<dbReference type="Gene3D" id="3.40.390.10">
    <property type="entry name" value="Collagenase (Catalytic Domain)"/>
    <property type="match status" value="1"/>
</dbReference>
<dbReference type="SUPFAM" id="SSF55486">
    <property type="entry name" value="Metalloproteases ('zincins'), catalytic domain"/>
    <property type="match status" value="1"/>
</dbReference>
<evidence type="ECO:0000313" key="3">
    <source>
        <dbReference type="EMBL" id="EPX62952.1"/>
    </source>
</evidence>
<dbReference type="eggNOG" id="COG5492">
    <property type="taxonomic scope" value="Bacteria"/>
</dbReference>
<evidence type="ECO:0000313" key="4">
    <source>
        <dbReference type="Proteomes" id="UP000011682"/>
    </source>
</evidence>
<proteinExistence type="predicted"/>